<dbReference type="RefSeq" id="WP_184215415.1">
    <property type="nucleotide sequence ID" value="NZ_JACHMD010000001.1"/>
</dbReference>
<evidence type="ECO:0000313" key="3">
    <source>
        <dbReference type="Proteomes" id="UP000573729"/>
    </source>
</evidence>
<organism evidence="2 3">
    <name type="scientific">Microbacterium marinum</name>
    <dbReference type="NCBI Taxonomy" id="421115"/>
    <lineage>
        <taxon>Bacteria</taxon>
        <taxon>Bacillati</taxon>
        <taxon>Actinomycetota</taxon>
        <taxon>Actinomycetes</taxon>
        <taxon>Micrococcales</taxon>
        <taxon>Microbacteriaceae</taxon>
        <taxon>Microbacterium</taxon>
    </lineage>
</organism>
<proteinExistence type="predicted"/>
<dbReference type="EMBL" id="JACHMD010000001">
    <property type="protein sequence ID" value="MBB4666098.1"/>
    <property type="molecule type" value="Genomic_DNA"/>
</dbReference>
<name>A0A7W7FIH5_9MICO</name>
<gene>
    <name evidence="2" type="ORF">BKA24_000807</name>
</gene>
<comment type="caution">
    <text evidence="2">The sequence shown here is derived from an EMBL/GenBank/DDBJ whole genome shotgun (WGS) entry which is preliminary data.</text>
</comment>
<evidence type="ECO:0000313" key="2">
    <source>
        <dbReference type="EMBL" id="MBB4666098.1"/>
    </source>
</evidence>
<dbReference type="PROSITE" id="PS51257">
    <property type="entry name" value="PROKAR_LIPOPROTEIN"/>
    <property type="match status" value="1"/>
</dbReference>
<reference evidence="2 3" key="1">
    <citation type="submission" date="2020-08" db="EMBL/GenBank/DDBJ databases">
        <title>Sequencing the genomes of 1000 actinobacteria strains.</title>
        <authorList>
            <person name="Klenk H.-P."/>
        </authorList>
    </citation>
    <scope>NUCLEOTIDE SEQUENCE [LARGE SCALE GENOMIC DNA]</scope>
    <source>
        <strain evidence="2 3">DSM 24947</strain>
    </source>
</reference>
<accession>A0A7W7FIH5</accession>
<keyword evidence="3" id="KW-1185">Reference proteome</keyword>
<sequence length="216" mass="22850">MRHGTRRHARWAAASALVAGAIVLAGCGPSPWALQSPEPTVTDPAGSAAPTDVAPPVENDLSGGSTERQVTAGAVTATIDYWSTLRMDKWTPNAVKPVSLSMITKVKPNDGQKVYLQKATMLAVPANATESFEALTPQVDESSLNGTPGYLVLSPYSYSQTFNVGQVPAEATYVTVQFTFDYLVQTTPKSKEYAKQTASDTLTIAIAQPADDGAED</sequence>
<evidence type="ECO:0000256" key="1">
    <source>
        <dbReference type="SAM" id="MobiDB-lite"/>
    </source>
</evidence>
<protein>
    <submittedName>
        <fullName evidence="2">Uncharacterized protein</fullName>
    </submittedName>
</protein>
<dbReference type="AlphaFoldDB" id="A0A7W7FIH5"/>
<dbReference type="Proteomes" id="UP000573729">
    <property type="component" value="Unassembled WGS sequence"/>
</dbReference>
<feature type="region of interest" description="Disordered" evidence="1">
    <location>
        <begin position="34"/>
        <end position="69"/>
    </location>
</feature>